<protein>
    <recommendedName>
        <fullName evidence="1">HTH cro/C1-type domain-containing protein</fullName>
    </recommendedName>
</protein>
<dbReference type="CDD" id="cd00093">
    <property type="entry name" value="HTH_XRE"/>
    <property type="match status" value="1"/>
</dbReference>
<reference evidence="2 3" key="1">
    <citation type="submission" date="2023-06" db="EMBL/GenBank/DDBJ databases">
        <title>Draft genome sequence of Novosphingobium sp. strain IK01.</title>
        <authorList>
            <person name="Hatamoto M."/>
            <person name="Ikarashi T."/>
            <person name="Yamaguchi T."/>
        </authorList>
    </citation>
    <scope>NUCLEOTIDE SEQUENCE [LARGE SCALE GENOMIC DNA]</scope>
    <source>
        <strain evidence="2 3">IK01</strain>
    </source>
</reference>
<feature type="domain" description="HTH cro/C1-type" evidence="1">
    <location>
        <begin position="22"/>
        <end position="70"/>
    </location>
</feature>
<sequence length="87" mass="9273">MTDGTTLRHRFGNRVAKTLADLGLTPSDLAAKSSLPVGRIENILKGQLARITLRDMALIASVLGTPLANLMIPIEAAIAFEAFEIAE</sequence>
<evidence type="ECO:0000313" key="2">
    <source>
        <dbReference type="EMBL" id="GMM62510.1"/>
    </source>
</evidence>
<accession>A0ABQ6PC66</accession>
<evidence type="ECO:0000259" key="1">
    <source>
        <dbReference type="PROSITE" id="PS50943"/>
    </source>
</evidence>
<organism evidence="2 3">
    <name type="scientific">Novosphingobium pituita</name>
    <dbReference type="NCBI Taxonomy" id="3056842"/>
    <lineage>
        <taxon>Bacteria</taxon>
        <taxon>Pseudomonadati</taxon>
        <taxon>Pseudomonadota</taxon>
        <taxon>Alphaproteobacteria</taxon>
        <taxon>Sphingomonadales</taxon>
        <taxon>Sphingomonadaceae</taxon>
        <taxon>Novosphingobium</taxon>
    </lineage>
</organism>
<gene>
    <name evidence="2" type="ORF">NUTIK01_32870</name>
</gene>
<dbReference type="Gene3D" id="1.10.260.40">
    <property type="entry name" value="lambda repressor-like DNA-binding domains"/>
    <property type="match status" value="1"/>
</dbReference>
<dbReference type="SMART" id="SM00530">
    <property type="entry name" value="HTH_XRE"/>
    <property type="match status" value="1"/>
</dbReference>
<dbReference type="InterPro" id="IPR039554">
    <property type="entry name" value="HigA2-like_HTH"/>
</dbReference>
<proteinExistence type="predicted"/>
<evidence type="ECO:0000313" key="3">
    <source>
        <dbReference type="Proteomes" id="UP001187221"/>
    </source>
</evidence>
<dbReference type="PROSITE" id="PS50943">
    <property type="entry name" value="HTH_CROC1"/>
    <property type="match status" value="1"/>
</dbReference>
<dbReference type="SUPFAM" id="SSF47413">
    <property type="entry name" value="lambda repressor-like DNA-binding domains"/>
    <property type="match status" value="1"/>
</dbReference>
<name>A0ABQ6PC66_9SPHN</name>
<dbReference type="Pfam" id="PF13744">
    <property type="entry name" value="HTH_37"/>
    <property type="match status" value="1"/>
</dbReference>
<dbReference type="Proteomes" id="UP001187221">
    <property type="component" value="Unassembled WGS sequence"/>
</dbReference>
<dbReference type="InterPro" id="IPR010982">
    <property type="entry name" value="Lambda_DNA-bd_dom_sf"/>
</dbReference>
<dbReference type="InterPro" id="IPR001387">
    <property type="entry name" value="Cro/C1-type_HTH"/>
</dbReference>
<comment type="caution">
    <text evidence="2">The sequence shown here is derived from an EMBL/GenBank/DDBJ whole genome shotgun (WGS) entry which is preliminary data.</text>
</comment>
<keyword evidence="3" id="KW-1185">Reference proteome</keyword>
<dbReference type="EMBL" id="BTFW01000002">
    <property type="protein sequence ID" value="GMM62510.1"/>
    <property type="molecule type" value="Genomic_DNA"/>
</dbReference>